<dbReference type="InterPro" id="IPR022641">
    <property type="entry name" value="CheR_N"/>
</dbReference>
<dbReference type="InterPro" id="IPR000780">
    <property type="entry name" value="CheR_MeTrfase"/>
</dbReference>
<reference evidence="2 3" key="1">
    <citation type="submission" date="2016-11" db="EMBL/GenBank/DDBJ databases">
        <authorList>
            <person name="Jaros S."/>
            <person name="Januszkiewicz K."/>
            <person name="Wedrychowicz H."/>
        </authorList>
    </citation>
    <scope>NUCLEOTIDE SEQUENCE [LARGE SCALE GENOMIC DNA]</scope>
    <source>
        <strain evidence="2 3">DSM 24787</strain>
    </source>
</reference>
<name>A0A1N6KDQ2_9BACT</name>
<gene>
    <name evidence="2" type="ORF">SAMN04488055_5647</name>
</gene>
<dbReference type="Gene3D" id="3.40.50.150">
    <property type="entry name" value="Vaccinia Virus protein VP39"/>
    <property type="match status" value="1"/>
</dbReference>
<keyword evidence="2" id="KW-0489">Methyltransferase</keyword>
<protein>
    <submittedName>
        <fullName evidence="2">MCP methyltransferase, CheR-type</fullName>
    </submittedName>
</protein>
<dbReference type="PROSITE" id="PS50123">
    <property type="entry name" value="CHER"/>
    <property type="match status" value="1"/>
</dbReference>
<dbReference type="RefSeq" id="WP_074242857.1">
    <property type="nucleotide sequence ID" value="NZ_FSRA01000002.1"/>
</dbReference>
<dbReference type="OrthoDB" id="9816309at2"/>
<accession>A0A1N6KDQ2</accession>
<dbReference type="InterPro" id="IPR050903">
    <property type="entry name" value="Bact_Chemotaxis_MeTrfase"/>
</dbReference>
<dbReference type="InterPro" id="IPR022642">
    <property type="entry name" value="CheR_C"/>
</dbReference>
<evidence type="ECO:0000259" key="1">
    <source>
        <dbReference type="PROSITE" id="PS50123"/>
    </source>
</evidence>
<dbReference type="PANTHER" id="PTHR24422:SF8">
    <property type="entry name" value="CHEMOTAXIS PROTEIN"/>
    <property type="match status" value="1"/>
</dbReference>
<dbReference type="InterPro" id="IPR029063">
    <property type="entry name" value="SAM-dependent_MTases_sf"/>
</dbReference>
<dbReference type="EMBL" id="FSRA01000002">
    <property type="protein sequence ID" value="SIO54682.1"/>
    <property type="molecule type" value="Genomic_DNA"/>
</dbReference>
<evidence type="ECO:0000313" key="2">
    <source>
        <dbReference type="EMBL" id="SIO54682.1"/>
    </source>
</evidence>
<keyword evidence="3" id="KW-1185">Reference proteome</keyword>
<keyword evidence="2" id="KW-0808">Transferase</keyword>
<dbReference type="AlphaFoldDB" id="A0A1N6KDQ2"/>
<dbReference type="Proteomes" id="UP000185003">
    <property type="component" value="Unassembled WGS sequence"/>
</dbReference>
<dbReference type="SUPFAM" id="SSF47757">
    <property type="entry name" value="Chemotaxis receptor methyltransferase CheR, N-terminal domain"/>
    <property type="match status" value="1"/>
</dbReference>
<dbReference type="SMART" id="SM00138">
    <property type="entry name" value="MeTrc"/>
    <property type="match status" value="1"/>
</dbReference>
<feature type="domain" description="CheR-type methyltransferase" evidence="1">
    <location>
        <begin position="1"/>
        <end position="252"/>
    </location>
</feature>
<dbReference type="PRINTS" id="PR00996">
    <property type="entry name" value="CHERMTFRASE"/>
</dbReference>
<evidence type="ECO:0000313" key="3">
    <source>
        <dbReference type="Proteomes" id="UP000185003"/>
    </source>
</evidence>
<dbReference type="PANTHER" id="PTHR24422">
    <property type="entry name" value="CHEMOTAXIS PROTEIN METHYLTRANSFERASE"/>
    <property type="match status" value="1"/>
</dbReference>
<sequence length="275" mass="32374">MSGPEELTDDQIALLLKDVMEEYGYDFSDYAFPSLRRRLNRLYTLDKFPHFGAFYQKLMQDPVYFRHFVEELTVNVTEMFRDPVFFQRLREEVLPELARHPFIRIWHAGCSTGEEVYSMAILLKEAGLLQRSLLYATDINPAVLEVLKKGIYPLRYMKQYSENYIQSGGTQDFSRYYTAKYDWAKLDEGLQKRMVISPHNLVSDSSFNEFQLIICRNVLIYFSKKLQNKALQLIDNSLEPTGFIALGGKESLKYSTIAPRYKQLPHRQRIWRKMA</sequence>
<organism evidence="2 3">
    <name type="scientific">Chitinophaga niabensis</name>
    <dbReference type="NCBI Taxonomy" id="536979"/>
    <lineage>
        <taxon>Bacteria</taxon>
        <taxon>Pseudomonadati</taxon>
        <taxon>Bacteroidota</taxon>
        <taxon>Chitinophagia</taxon>
        <taxon>Chitinophagales</taxon>
        <taxon>Chitinophagaceae</taxon>
        <taxon>Chitinophaga</taxon>
    </lineage>
</organism>
<dbReference type="Pfam" id="PF01739">
    <property type="entry name" value="CheR"/>
    <property type="match status" value="1"/>
</dbReference>
<dbReference type="GO" id="GO:0032259">
    <property type="term" value="P:methylation"/>
    <property type="evidence" value="ECO:0007669"/>
    <property type="project" value="UniProtKB-KW"/>
</dbReference>
<dbReference type="GO" id="GO:0008757">
    <property type="term" value="F:S-adenosylmethionine-dependent methyltransferase activity"/>
    <property type="evidence" value="ECO:0007669"/>
    <property type="project" value="InterPro"/>
</dbReference>
<dbReference type="Pfam" id="PF03705">
    <property type="entry name" value="CheR_N"/>
    <property type="match status" value="1"/>
</dbReference>
<dbReference type="STRING" id="536979.SAMN04488055_5647"/>
<proteinExistence type="predicted"/>
<dbReference type="SUPFAM" id="SSF53335">
    <property type="entry name" value="S-adenosyl-L-methionine-dependent methyltransferases"/>
    <property type="match status" value="1"/>
</dbReference>